<feature type="region of interest" description="Disordered" evidence="1">
    <location>
        <begin position="161"/>
        <end position="202"/>
    </location>
</feature>
<dbReference type="GeneID" id="19204081"/>
<reference evidence="3" key="1">
    <citation type="journal article" date="2012" name="Science">
        <title>The Paleozoic origin of enzymatic lignin decomposition reconstructed from 31 fungal genomes.</title>
        <authorList>
            <person name="Floudas D."/>
            <person name="Binder M."/>
            <person name="Riley R."/>
            <person name="Barry K."/>
            <person name="Blanchette R.A."/>
            <person name="Henrissat B."/>
            <person name="Martinez A.T."/>
            <person name="Otillar R."/>
            <person name="Spatafora J.W."/>
            <person name="Yadav J.S."/>
            <person name="Aerts A."/>
            <person name="Benoit I."/>
            <person name="Boyd A."/>
            <person name="Carlson A."/>
            <person name="Copeland A."/>
            <person name="Coutinho P.M."/>
            <person name="de Vries R.P."/>
            <person name="Ferreira P."/>
            <person name="Findley K."/>
            <person name="Foster B."/>
            <person name="Gaskell J."/>
            <person name="Glotzer D."/>
            <person name="Gorecki P."/>
            <person name="Heitman J."/>
            <person name="Hesse C."/>
            <person name="Hori C."/>
            <person name="Igarashi K."/>
            <person name="Jurgens J.A."/>
            <person name="Kallen N."/>
            <person name="Kersten P."/>
            <person name="Kohler A."/>
            <person name="Kuees U."/>
            <person name="Kumar T.K.A."/>
            <person name="Kuo A."/>
            <person name="LaButti K."/>
            <person name="Larrondo L.F."/>
            <person name="Lindquist E."/>
            <person name="Ling A."/>
            <person name="Lombard V."/>
            <person name="Lucas S."/>
            <person name="Lundell T."/>
            <person name="Martin R."/>
            <person name="McLaughlin D.J."/>
            <person name="Morgenstern I."/>
            <person name="Morin E."/>
            <person name="Murat C."/>
            <person name="Nagy L.G."/>
            <person name="Nolan M."/>
            <person name="Ohm R.A."/>
            <person name="Patyshakuliyeva A."/>
            <person name="Rokas A."/>
            <person name="Ruiz-Duenas F.J."/>
            <person name="Sabat G."/>
            <person name="Salamov A."/>
            <person name="Samejima M."/>
            <person name="Schmutz J."/>
            <person name="Slot J.C."/>
            <person name="St John F."/>
            <person name="Stenlid J."/>
            <person name="Sun H."/>
            <person name="Sun S."/>
            <person name="Syed K."/>
            <person name="Tsang A."/>
            <person name="Wiebenga A."/>
            <person name="Young D."/>
            <person name="Pisabarro A."/>
            <person name="Eastwood D.C."/>
            <person name="Martin F."/>
            <person name="Cullen D."/>
            <person name="Grigoriev I.V."/>
            <person name="Hibbett D.S."/>
        </authorList>
    </citation>
    <scope>NUCLEOTIDE SEQUENCE [LARGE SCALE GENOMIC DNA]</scope>
    <source>
        <strain evidence="3">RWD-64-598 SS2</strain>
    </source>
</reference>
<dbReference type="Proteomes" id="UP000053558">
    <property type="component" value="Unassembled WGS sequence"/>
</dbReference>
<feature type="compositionally biased region" description="Basic residues" evidence="1">
    <location>
        <begin position="184"/>
        <end position="202"/>
    </location>
</feature>
<accession>A0A5M3M7N7</accession>
<comment type="caution">
    <text evidence="2">The sequence shown here is derived from an EMBL/GenBank/DDBJ whole genome shotgun (WGS) entry which is preliminary data.</text>
</comment>
<evidence type="ECO:0000313" key="3">
    <source>
        <dbReference type="Proteomes" id="UP000053558"/>
    </source>
</evidence>
<dbReference type="AlphaFoldDB" id="A0A5M3M7N7"/>
<sequence>MSDKRLLLHQSHGPARKAGADTFIVEKAILLEPDCRRGNAFAVNVQPHGAEEPLHIGIQLKNNKANKSYKSLGTQTDREERFRPDVGATFLTVPSTMPPSPPGSPFLPPAIDLVHYAMGLPKRAKVTQFQPRAVSPFTLAPGNAGPSSRLPGSSYLTLTQVRTYVHESPEDKQEDEEDDFRPWHTPKKGKIPWPPRRSHHRH</sequence>
<evidence type="ECO:0000256" key="1">
    <source>
        <dbReference type="SAM" id="MobiDB-lite"/>
    </source>
</evidence>
<organism evidence="2 3">
    <name type="scientific">Coniophora puteana (strain RWD-64-598)</name>
    <name type="common">Brown rot fungus</name>
    <dbReference type="NCBI Taxonomy" id="741705"/>
    <lineage>
        <taxon>Eukaryota</taxon>
        <taxon>Fungi</taxon>
        <taxon>Dikarya</taxon>
        <taxon>Basidiomycota</taxon>
        <taxon>Agaricomycotina</taxon>
        <taxon>Agaricomycetes</taxon>
        <taxon>Agaricomycetidae</taxon>
        <taxon>Boletales</taxon>
        <taxon>Coniophorineae</taxon>
        <taxon>Coniophoraceae</taxon>
        <taxon>Coniophora</taxon>
    </lineage>
</organism>
<keyword evidence="3" id="KW-1185">Reference proteome</keyword>
<gene>
    <name evidence="2" type="ORF">CONPUDRAFT_159418</name>
</gene>
<dbReference type="RefSeq" id="XP_007774698.1">
    <property type="nucleotide sequence ID" value="XM_007776508.1"/>
</dbReference>
<dbReference type="KEGG" id="cput:CONPUDRAFT_159418"/>
<dbReference type="EMBL" id="JH711589">
    <property type="protein sequence ID" value="EIW75292.1"/>
    <property type="molecule type" value="Genomic_DNA"/>
</dbReference>
<proteinExistence type="predicted"/>
<name>A0A5M3M7N7_CONPW</name>
<protein>
    <submittedName>
        <fullName evidence="2">Uncharacterized protein</fullName>
    </submittedName>
</protein>
<evidence type="ECO:0000313" key="2">
    <source>
        <dbReference type="EMBL" id="EIW75292.1"/>
    </source>
</evidence>